<accession>A0A2M7XE21</accession>
<name>A0A2M7XE21_9BACT</name>
<dbReference type="PANTHER" id="PTHR33375:SF1">
    <property type="entry name" value="CHROMOSOME-PARTITIONING PROTEIN PARB-RELATED"/>
    <property type="match status" value="1"/>
</dbReference>
<comment type="caution">
    <text evidence="2">The sequence shown here is derived from an EMBL/GenBank/DDBJ whole genome shotgun (WGS) entry which is preliminary data.</text>
</comment>
<dbReference type="InterPro" id="IPR050336">
    <property type="entry name" value="Chromosome_partition/occlusion"/>
</dbReference>
<dbReference type="CDD" id="cd16401">
    <property type="entry name" value="ParB_N_like_MT"/>
    <property type="match status" value="1"/>
</dbReference>
<dbReference type="GO" id="GO:0045881">
    <property type="term" value="P:positive regulation of sporulation resulting in formation of a cellular spore"/>
    <property type="evidence" value="ECO:0007669"/>
    <property type="project" value="TreeGrafter"/>
</dbReference>
<reference evidence="3" key="1">
    <citation type="submission" date="2017-09" db="EMBL/GenBank/DDBJ databases">
        <title>Depth-based differentiation of microbial function through sediment-hosted aquifers and enrichment of novel symbionts in the deep terrestrial subsurface.</title>
        <authorList>
            <person name="Probst A.J."/>
            <person name="Ladd B."/>
            <person name="Jarett J.K."/>
            <person name="Geller-Mcgrath D.E."/>
            <person name="Sieber C.M.K."/>
            <person name="Emerson J.B."/>
            <person name="Anantharaman K."/>
            <person name="Thomas B.C."/>
            <person name="Malmstrom R."/>
            <person name="Stieglmeier M."/>
            <person name="Klingl A."/>
            <person name="Woyke T."/>
            <person name="Ryan C.M."/>
            <person name="Banfield J.F."/>
        </authorList>
    </citation>
    <scope>NUCLEOTIDE SEQUENCE [LARGE SCALE GENOMIC DNA]</scope>
</reference>
<dbReference type="EMBL" id="PFWU01000011">
    <property type="protein sequence ID" value="PJA46095.1"/>
    <property type="molecule type" value="Genomic_DNA"/>
</dbReference>
<dbReference type="SUPFAM" id="SSF110849">
    <property type="entry name" value="ParB/Sulfiredoxin"/>
    <property type="match status" value="1"/>
</dbReference>
<dbReference type="Gene3D" id="3.90.1530.10">
    <property type="entry name" value="Conserved hypothetical protein from pyrococcus furiosus pfu- 392566-001, ParB domain"/>
    <property type="match status" value="1"/>
</dbReference>
<dbReference type="AlphaFoldDB" id="A0A2M7XE21"/>
<dbReference type="GO" id="GO:0005694">
    <property type="term" value="C:chromosome"/>
    <property type="evidence" value="ECO:0007669"/>
    <property type="project" value="TreeGrafter"/>
</dbReference>
<dbReference type="Pfam" id="PF02195">
    <property type="entry name" value="ParB_N"/>
    <property type="match status" value="1"/>
</dbReference>
<organism evidence="2 3">
    <name type="scientific">Candidatus Uhrbacteria bacterium CG_4_9_14_3_um_filter_50_9</name>
    <dbReference type="NCBI Taxonomy" id="1975035"/>
    <lineage>
        <taxon>Bacteria</taxon>
        <taxon>Candidatus Uhriibacteriota</taxon>
    </lineage>
</organism>
<feature type="non-terminal residue" evidence="2">
    <location>
        <position position="209"/>
    </location>
</feature>
<dbReference type="SMART" id="SM00470">
    <property type="entry name" value="ParB"/>
    <property type="match status" value="1"/>
</dbReference>
<evidence type="ECO:0000313" key="3">
    <source>
        <dbReference type="Proteomes" id="UP000229385"/>
    </source>
</evidence>
<proteinExistence type="predicted"/>
<protein>
    <recommendedName>
        <fullName evidence="1">ParB-like N-terminal domain-containing protein</fullName>
    </recommendedName>
</protein>
<gene>
    <name evidence="2" type="ORF">CO174_00935</name>
</gene>
<dbReference type="GO" id="GO:0007059">
    <property type="term" value="P:chromosome segregation"/>
    <property type="evidence" value="ECO:0007669"/>
    <property type="project" value="TreeGrafter"/>
</dbReference>
<sequence length="209" mass="23255">MSQLKIHHVAIGTLKPATYNPRKMSDRQTDELTKSIKQFGLVDPIIVNNHPKRKGIVIGGHQRLAIAKTLGMETIPVVLLNLTEAKERELNLRLNKNTGDWDLELLKGFDIDQLLDVGFDETELGDIWDDTLSIEDDGFDLEKAVKAIKKPKAKFGEIYQLGVHRISCNDATDLAAVQALVGKERMDLVTLDPVYGIGLDYHKGISTKG</sequence>
<evidence type="ECO:0000259" key="1">
    <source>
        <dbReference type="SMART" id="SM00470"/>
    </source>
</evidence>
<feature type="domain" description="ParB-like N-terminal" evidence="1">
    <location>
        <begin position="7"/>
        <end position="96"/>
    </location>
</feature>
<dbReference type="PANTHER" id="PTHR33375">
    <property type="entry name" value="CHROMOSOME-PARTITIONING PROTEIN PARB-RELATED"/>
    <property type="match status" value="1"/>
</dbReference>
<dbReference type="Proteomes" id="UP000229385">
    <property type="component" value="Unassembled WGS sequence"/>
</dbReference>
<dbReference type="InterPro" id="IPR036086">
    <property type="entry name" value="ParB/Sulfiredoxin_sf"/>
</dbReference>
<evidence type="ECO:0000313" key="2">
    <source>
        <dbReference type="EMBL" id="PJA46095.1"/>
    </source>
</evidence>
<dbReference type="InterPro" id="IPR003115">
    <property type="entry name" value="ParB_N"/>
</dbReference>